<organism evidence="1 2">
    <name type="scientific">Sandarakinorhabdus cyanobacteriorum</name>
    <dbReference type="NCBI Taxonomy" id="1981098"/>
    <lineage>
        <taxon>Bacteria</taxon>
        <taxon>Pseudomonadati</taxon>
        <taxon>Pseudomonadota</taxon>
        <taxon>Alphaproteobacteria</taxon>
        <taxon>Sphingomonadales</taxon>
        <taxon>Sphingosinicellaceae</taxon>
        <taxon>Sandarakinorhabdus</taxon>
    </lineage>
</organism>
<dbReference type="Proteomes" id="UP000216991">
    <property type="component" value="Unassembled WGS sequence"/>
</dbReference>
<sequence>MANPLARLAVRAAAAAATRQIAARVKGADLGPIGNVAAVALPFALRRVSPLGLAAMAVGAWGLGQLARSAPAAAAPVEQPKPARAPIVTPPPIAWAAASDGY</sequence>
<dbReference type="EMBL" id="NOXT01000121">
    <property type="protein sequence ID" value="OYQ25668.1"/>
    <property type="molecule type" value="Genomic_DNA"/>
</dbReference>
<protein>
    <submittedName>
        <fullName evidence="1">Uncharacterized protein</fullName>
    </submittedName>
</protein>
<gene>
    <name evidence="1" type="ORF">CHU93_13125</name>
</gene>
<reference evidence="1 2" key="1">
    <citation type="submission" date="2017-07" db="EMBL/GenBank/DDBJ databases">
        <title>Sandarakinorhabdus cyanobacteriorum sp. nov., a novel bacterium isolated from cyanobacterial aggregates in a eutrophic lake.</title>
        <authorList>
            <person name="Cai H."/>
        </authorList>
    </citation>
    <scope>NUCLEOTIDE SEQUENCE [LARGE SCALE GENOMIC DNA]</scope>
    <source>
        <strain evidence="1 2">TH057</strain>
    </source>
</reference>
<evidence type="ECO:0000313" key="2">
    <source>
        <dbReference type="Proteomes" id="UP000216991"/>
    </source>
</evidence>
<keyword evidence="2" id="KW-1185">Reference proteome</keyword>
<comment type="caution">
    <text evidence="1">The sequence shown here is derived from an EMBL/GenBank/DDBJ whole genome shotgun (WGS) entry which is preliminary data.</text>
</comment>
<name>A0A255Y8Y0_9SPHN</name>
<dbReference type="AlphaFoldDB" id="A0A255Y8Y0"/>
<dbReference type="OrthoDB" id="9876200at2"/>
<evidence type="ECO:0000313" key="1">
    <source>
        <dbReference type="EMBL" id="OYQ25668.1"/>
    </source>
</evidence>
<proteinExistence type="predicted"/>
<dbReference type="RefSeq" id="WP_094474626.1">
    <property type="nucleotide sequence ID" value="NZ_NOXT01000121.1"/>
</dbReference>
<accession>A0A255Y8Y0</accession>